<dbReference type="RefSeq" id="WP_006903641.1">
    <property type="nucleotide sequence ID" value="NZ_JH976535.1"/>
</dbReference>
<dbReference type="Pfam" id="PF07969">
    <property type="entry name" value="Amidohydro_3"/>
    <property type="match status" value="1"/>
</dbReference>
<protein>
    <submittedName>
        <fullName evidence="4">Cytosine deaminase-like metal-dependent hydrolase</fullName>
    </submittedName>
</protein>
<evidence type="ECO:0000259" key="3">
    <source>
        <dbReference type="Pfam" id="PF07969"/>
    </source>
</evidence>
<dbReference type="GO" id="GO:0046872">
    <property type="term" value="F:metal ion binding"/>
    <property type="evidence" value="ECO:0007669"/>
    <property type="project" value="UniProtKB-KW"/>
</dbReference>
<dbReference type="STRING" id="867903.ThesuDRAFT_01372"/>
<organism evidence="4 5">
    <name type="scientific">Thermaerobacter subterraneus DSM 13965</name>
    <dbReference type="NCBI Taxonomy" id="867903"/>
    <lineage>
        <taxon>Bacteria</taxon>
        <taxon>Bacillati</taxon>
        <taxon>Bacillota</taxon>
        <taxon>Clostridia</taxon>
        <taxon>Eubacteriales</taxon>
        <taxon>Clostridiales Family XVII. Incertae Sedis</taxon>
        <taxon>Thermaerobacter</taxon>
    </lineage>
</organism>
<dbReference type="SUPFAM" id="SSF51338">
    <property type="entry name" value="Composite domain of metallo-dependent hydrolases"/>
    <property type="match status" value="1"/>
</dbReference>
<dbReference type="AlphaFoldDB" id="K6P3J3"/>
<feature type="domain" description="Amidohydrolase 3" evidence="3">
    <location>
        <begin position="39"/>
        <end position="401"/>
    </location>
</feature>
<dbReference type="GO" id="GO:0006209">
    <property type="term" value="P:cytosine catabolic process"/>
    <property type="evidence" value="ECO:0007669"/>
    <property type="project" value="TreeGrafter"/>
</dbReference>
<dbReference type="CDD" id="cd01293">
    <property type="entry name" value="Bact_CD"/>
    <property type="match status" value="1"/>
</dbReference>
<dbReference type="EMBL" id="AENY02000002">
    <property type="protein sequence ID" value="EKP95615.1"/>
    <property type="molecule type" value="Genomic_DNA"/>
</dbReference>
<dbReference type="InterPro" id="IPR011059">
    <property type="entry name" value="Metal-dep_hydrolase_composite"/>
</dbReference>
<name>K6P3J3_9FIRM</name>
<proteinExistence type="predicted"/>
<reference evidence="4" key="1">
    <citation type="submission" date="2010-10" db="EMBL/GenBank/DDBJ databases">
        <authorList>
            <consortium name="US DOE Joint Genome Institute (JGI-PGF)"/>
            <person name="Lucas S."/>
            <person name="Copeland A."/>
            <person name="Lapidus A."/>
            <person name="Bruce D."/>
            <person name="Goodwin L."/>
            <person name="Pitluck S."/>
            <person name="Kyrpides N."/>
            <person name="Mavromatis K."/>
            <person name="Detter J.C."/>
            <person name="Han C."/>
            <person name="Land M."/>
            <person name="Hauser L."/>
            <person name="Markowitz V."/>
            <person name="Cheng J.-F."/>
            <person name="Hugenholtz P."/>
            <person name="Woyke T."/>
            <person name="Wu D."/>
            <person name="Pukall R."/>
            <person name="Wahrenburg C."/>
            <person name="Brambilla E."/>
            <person name="Klenk H.-P."/>
            <person name="Eisen J.A."/>
        </authorList>
    </citation>
    <scope>NUCLEOTIDE SEQUENCE [LARGE SCALE GENOMIC DNA]</scope>
    <source>
        <strain evidence="4">DSM 13965</strain>
    </source>
</reference>
<dbReference type="Gene3D" id="2.30.40.10">
    <property type="entry name" value="Urease, subunit C, domain 1"/>
    <property type="match status" value="1"/>
</dbReference>
<dbReference type="InterPro" id="IPR032466">
    <property type="entry name" value="Metal_Hydrolase"/>
</dbReference>
<evidence type="ECO:0000256" key="1">
    <source>
        <dbReference type="ARBA" id="ARBA00022723"/>
    </source>
</evidence>
<dbReference type="OrthoDB" id="9815027at2"/>
<evidence type="ECO:0000256" key="2">
    <source>
        <dbReference type="ARBA" id="ARBA00022801"/>
    </source>
</evidence>
<accession>K6P3J3</accession>
<keyword evidence="2" id="KW-0378">Hydrolase</keyword>
<reference evidence="4" key="2">
    <citation type="submission" date="2012-10" db="EMBL/GenBank/DDBJ databases">
        <title>Improved high-quality draft of Thermaerobacter subterraneus C21, DSM 13965.</title>
        <authorList>
            <consortium name="DOE Joint Genome Institute"/>
            <person name="Eisen J."/>
            <person name="Huntemann M."/>
            <person name="Wei C.-L."/>
            <person name="Han J."/>
            <person name="Detter J.C."/>
            <person name="Han C."/>
            <person name="Tapia R."/>
            <person name="Chen A."/>
            <person name="Kyrpides N."/>
            <person name="Mavromatis K."/>
            <person name="Markowitz V."/>
            <person name="Szeto E."/>
            <person name="Ivanova N."/>
            <person name="Mikhailova N."/>
            <person name="Ovchinnikova G."/>
            <person name="Pagani I."/>
            <person name="Pati A."/>
            <person name="Goodwin L."/>
            <person name="Nordberg H.P."/>
            <person name="Cantor M.N."/>
            <person name="Hua S.X."/>
            <person name="Woyke T."/>
            <person name="Eisen J."/>
            <person name="Klenk H.-P."/>
        </authorList>
    </citation>
    <scope>NUCLEOTIDE SEQUENCE [LARGE SCALE GENOMIC DNA]</scope>
    <source>
        <strain evidence="4">DSM 13965</strain>
    </source>
</reference>
<dbReference type="Gene3D" id="3.20.20.140">
    <property type="entry name" value="Metal-dependent hydrolases"/>
    <property type="match status" value="1"/>
</dbReference>
<dbReference type="eggNOG" id="COG0402">
    <property type="taxonomic scope" value="Bacteria"/>
</dbReference>
<dbReference type="SUPFAM" id="SSF51556">
    <property type="entry name" value="Metallo-dependent hydrolases"/>
    <property type="match status" value="1"/>
</dbReference>
<dbReference type="GO" id="GO:0004131">
    <property type="term" value="F:cytosine deaminase activity"/>
    <property type="evidence" value="ECO:0007669"/>
    <property type="project" value="TreeGrafter"/>
</dbReference>
<dbReference type="HOGENOM" id="CLU_031758_0_1_9"/>
<dbReference type="InterPro" id="IPR052349">
    <property type="entry name" value="Metallo-hydrolase_Enzymes"/>
</dbReference>
<gene>
    <name evidence="4" type="ORF">ThesuDRAFT_01372</name>
</gene>
<dbReference type="NCBIfam" id="NF005748">
    <property type="entry name" value="PRK07572.1"/>
    <property type="match status" value="1"/>
</dbReference>
<dbReference type="Proteomes" id="UP000005710">
    <property type="component" value="Unassembled WGS sequence"/>
</dbReference>
<dbReference type="PANTHER" id="PTHR32027:SF0">
    <property type="entry name" value="CYTOSINE DEAMINASE"/>
    <property type="match status" value="1"/>
</dbReference>
<evidence type="ECO:0000313" key="4">
    <source>
        <dbReference type="EMBL" id="EKP95615.1"/>
    </source>
</evidence>
<sequence length="424" mass="47098">MDTVIKHCKLRDRSDLVDIAIRDGIIAAIEPRYEGPAGKEIDAAGRLVIPPLVDPHLHLDAVLTVGQPRFNESGTLLEGIAIWAERKAMLTEEDIIRRATEAVRWEVAQGVGFIRTHVDVCDPNLTALKALLQVKERVRHLCAIQIVAFPQEGILAYPGGLDLMREALRMGADVVGGIPHYEYTREDGVASVHAAFDLALEFDRLIDIHCDETDDPHSRFVETMVARTIRDGLEGRVTASHTTAMGSYNDAYAFKLMRLMAKAELHVITNPLDNIILQGRFDSYPKRRGLTRVKELLEMGVNVATGHDSIMDPWYPLGMGNMLQAAWLLLHVAHMSGRTEMKKVFDTITDNAARCLGIAHEYGIGVGNPANLVILDAVDEIDALRRQAVARYVLRRGRVVAETVPSQSRVYEASGDVRDVTFRM</sequence>
<keyword evidence="5" id="KW-1185">Reference proteome</keyword>
<dbReference type="GO" id="GO:0035888">
    <property type="term" value="F:isoguanine deaminase activity"/>
    <property type="evidence" value="ECO:0007669"/>
    <property type="project" value="TreeGrafter"/>
</dbReference>
<keyword evidence="1" id="KW-0479">Metal-binding</keyword>
<comment type="caution">
    <text evidence="4">The sequence shown here is derived from an EMBL/GenBank/DDBJ whole genome shotgun (WGS) entry which is preliminary data.</text>
</comment>
<dbReference type="InterPro" id="IPR013108">
    <property type="entry name" value="Amidohydro_3"/>
</dbReference>
<dbReference type="NCBIfam" id="NF006685">
    <property type="entry name" value="PRK09230.1"/>
    <property type="match status" value="1"/>
</dbReference>
<evidence type="ECO:0000313" key="5">
    <source>
        <dbReference type="Proteomes" id="UP000005710"/>
    </source>
</evidence>
<dbReference type="PANTHER" id="PTHR32027">
    <property type="entry name" value="CYTOSINE DEAMINASE"/>
    <property type="match status" value="1"/>
</dbReference>
<dbReference type="FunFam" id="3.20.20.140:FF:000019">
    <property type="entry name" value="Cytosine deaminase"/>
    <property type="match status" value="1"/>
</dbReference>